<dbReference type="PANTHER" id="PTHR43130:SF3">
    <property type="entry name" value="HTH-TYPE TRANSCRIPTIONAL REGULATOR RV1931C"/>
    <property type="match status" value="1"/>
</dbReference>
<proteinExistence type="predicted"/>
<evidence type="ECO:0000256" key="1">
    <source>
        <dbReference type="ARBA" id="ARBA00023015"/>
    </source>
</evidence>
<dbReference type="InterPro" id="IPR009057">
    <property type="entry name" value="Homeodomain-like_sf"/>
</dbReference>
<feature type="domain" description="HTH araC/xylS-type" evidence="3">
    <location>
        <begin position="215"/>
        <end position="313"/>
    </location>
</feature>
<keyword evidence="1" id="KW-0805">Transcription regulation</keyword>
<evidence type="ECO:0000313" key="4">
    <source>
        <dbReference type="EMBL" id="KFE50921.1"/>
    </source>
</evidence>
<sequence length="317" mass="34921">MKNHLVVALIYNQLCTFEFGCTVEVFALKRPELGVTWYEFATYSVDEGAITAAGGITIVPTPGEVLLENADTIIVPGWRGVDCEVPPKLIAQLQAAHARGARICSICTGAFVLAAAGLLHGKRVTTHWRYTDMLASMYPELTIQPNELYVDQGQIVTAAGSAAGLDMMLHLVRTDHGARVANMVAQRMVIPPHREGGQSQYASRQLVSASDGPISNLMDWIRGDLKHAHSIKEMADRAAISTRTLHRTFMESTGLTPYDWILGERIAYAKELLESSNMRLAEMVDVAGFGSEESFRRHFRNLVGVSPSSYRKQFARV</sequence>
<dbReference type="InterPro" id="IPR018060">
    <property type="entry name" value="HTH_AraC"/>
</dbReference>
<dbReference type="Pfam" id="PF01965">
    <property type="entry name" value="DJ-1_PfpI"/>
    <property type="match status" value="1"/>
</dbReference>
<reference evidence="4 5" key="1">
    <citation type="submission" date="2014-07" db="EMBL/GenBank/DDBJ databases">
        <title>Draft Genome Sequences of Environmental Pseudomonas syringae strains.</title>
        <authorList>
            <person name="Baltrus D.A."/>
            <person name="Berge O."/>
            <person name="Morris C."/>
        </authorList>
    </citation>
    <scope>NUCLEOTIDE SEQUENCE [LARGE SCALE GENOMIC DNA]</scope>
    <source>
        <strain evidence="4 5">CEB003</strain>
    </source>
</reference>
<dbReference type="Gene3D" id="3.40.50.880">
    <property type="match status" value="1"/>
</dbReference>
<accession>A0A085V658</accession>
<name>A0A085V658_PSESX</name>
<dbReference type="Proteomes" id="UP000028643">
    <property type="component" value="Unassembled WGS sequence"/>
</dbReference>
<dbReference type="CDD" id="cd03137">
    <property type="entry name" value="GATase1_AraC_1"/>
    <property type="match status" value="1"/>
</dbReference>
<gene>
    <name evidence="4" type="ORF">IV02_15995</name>
</gene>
<evidence type="ECO:0000313" key="5">
    <source>
        <dbReference type="Proteomes" id="UP000028643"/>
    </source>
</evidence>
<evidence type="ECO:0000259" key="3">
    <source>
        <dbReference type="PROSITE" id="PS01124"/>
    </source>
</evidence>
<dbReference type="GO" id="GO:0003700">
    <property type="term" value="F:DNA-binding transcription factor activity"/>
    <property type="evidence" value="ECO:0007669"/>
    <property type="project" value="InterPro"/>
</dbReference>
<dbReference type="Pfam" id="PF12833">
    <property type="entry name" value="HTH_18"/>
    <property type="match status" value="1"/>
</dbReference>
<dbReference type="RefSeq" id="WP_047576197.1">
    <property type="nucleotide sequence ID" value="NZ_JPQT01000108.1"/>
</dbReference>
<dbReference type="EMBL" id="JPQT01000108">
    <property type="protein sequence ID" value="KFE50921.1"/>
    <property type="molecule type" value="Genomic_DNA"/>
</dbReference>
<dbReference type="GO" id="GO:0043565">
    <property type="term" value="F:sequence-specific DNA binding"/>
    <property type="evidence" value="ECO:0007669"/>
    <property type="project" value="InterPro"/>
</dbReference>
<dbReference type="InterPro" id="IPR029062">
    <property type="entry name" value="Class_I_gatase-like"/>
</dbReference>
<dbReference type="PANTHER" id="PTHR43130">
    <property type="entry name" value="ARAC-FAMILY TRANSCRIPTIONAL REGULATOR"/>
    <property type="match status" value="1"/>
</dbReference>
<dbReference type="InterPro" id="IPR052158">
    <property type="entry name" value="INH-QAR"/>
</dbReference>
<dbReference type="InterPro" id="IPR002818">
    <property type="entry name" value="DJ-1/PfpI"/>
</dbReference>
<dbReference type="Gene3D" id="1.10.10.60">
    <property type="entry name" value="Homeodomain-like"/>
    <property type="match status" value="1"/>
</dbReference>
<dbReference type="PROSITE" id="PS01124">
    <property type="entry name" value="HTH_ARAC_FAMILY_2"/>
    <property type="match status" value="1"/>
</dbReference>
<dbReference type="AlphaFoldDB" id="A0A085V658"/>
<dbReference type="SUPFAM" id="SSF46689">
    <property type="entry name" value="Homeodomain-like"/>
    <property type="match status" value="2"/>
</dbReference>
<protein>
    <submittedName>
        <fullName evidence="4">Transcriptional regulator</fullName>
    </submittedName>
</protein>
<dbReference type="PATRIC" id="fig|317.174.peg.3271"/>
<comment type="caution">
    <text evidence="4">The sequence shown here is derived from an EMBL/GenBank/DDBJ whole genome shotgun (WGS) entry which is preliminary data.</text>
</comment>
<dbReference type="SUPFAM" id="SSF52317">
    <property type="entry name" value="Class I glutamine amidotransferase-like"/>
    <property type="match status" value="1"/>
</dbReference>
<dbReference type="NCBIfam" id="NF006902">
    <property type="entry name" value="PRK09393.1"/>
    <property type="match status" value="1"/>
</dbReference>
<evidence type="ECO:0000256" key="2">
    <source>
        <dbReference type="ARBA" id="ARBA00023163"/>
    </source>
</evidence>
<dbReference type="SMART" id="SM00342">
    <property type="entry name" value="HTH_ARAC"/>
    <property type="match status" value="1"/>
</dbReference>
<organism evidence="4 5">
    <name type="scientific">Pseudomonas syringae</name>
    <dbReference type="NCBI Taxonomy" id="317"/>
    <lineage>
        <taxon>Bacteria</taxon>
        <taxon>Pseudomonadati</taxon>
        <taxon>Pseudomonadota</taxon>
        <taxon>Gammaproteobacteria</taxon>
        <taxon>Pseudomonadales</taxon>
        <taxon>Pseudomonadaceae</taxon>
        <taxon>Pseudomonas</taxon>
    </lineage>
</organism>
<keyword evidence="2" id="KW-0804">Transcription</keyword>